<dbReference type="InterPro" id="IPR002893">
    <property type="entry name" value="Znf_MYND"/>
</dbReference>
<dbReference type="CDD" id="cd10536">
    <property type="entry name" value="SET_SMYD4"/>
    <property type="match status" value="1"/>
</dbReference>
<organism evidence="18 19">
    <name type="scientific">Polistes dominula</name>
    <name type="common">European paper wasp</name>
    <name type="synonym">Vespa dominula</name>
    <dbReference type="NCBI Taxonomy" id="743375"/>
    <lineage>
        <taxon>Eukaryota</taxon>
        <taxon>Metazoa</taxon>
        <taxon>Ecdysozoa</taxon>
        <taxon>Arthropoda</taxon>
        <taxon>Hexapoda</taxon>
        <taxon>Insecta</taxon>
        <taxon>Pterygota</taxon>
        <taxon>Neoptera</taxon>
        <taxon>Endopterygota</taxon>
        <taxon>Hymenoptera</taxon>
        <taxon>Apocrita</taxon>
        <taxon>Aculeata</taxon>
        <taxon>Vespoidea</taxon>
        <taxon>Vespidae</taxon>
        <taxon>Polistinae</taxon>
        <taxon>Polistini</taxon>
        <taxon>Polistes</taxon>
    </lineage>
</organism>
<dbReference type="InterPro" id="IPR011990">
    <property type="entry name" value="TPR-like_helical_dom_sf"/>
</dbReference>
<dbReference type="InterPro" id="IPR052097">
    <property type="entry name" value="SET-MYND_domain_protein"/>
</dbReference>
<feature type="domain" description="MYND-type" evidence="17">
    <location>
        <begin position="268"/>
        <end position="311"/>
    </location>
</feature>
<protein>
    <recommendedName>
        <fullName evidence="13">Protein-lysine N-methyltransferase SMYD4</fullName>
    </recommendedName>
    <alternativeName>
        <fullName evidence="14">SET and MYND domain-containing protein 4</fullName>
    </alternativeName>
</protein>
<evidence type="ECO:0000256" key="2">
    <source>
        <dbReference type="ARBA" id="ARBA00004496"/>
    </source>
</evidence>
<dbReference type="RefSeq" id="XP_015176876.1">
    <property type="nucleotide sequence ID" value="XM_015321390.1"/>
</dbReference>
<dbReference type="PANTHER" id="PTHR46165:SF2">
    <property type="entry name" value="SET AND MYND DOMAIN-CONTAINING PROTEIN 4"/>
    <property type="match status" value="1"/>
</dbReference>
<dbReference type="Gene3D" id="6.10.140.2220">
    <property type="match status" value="1"/>
</dbReference>
<dbReference type="SUPFAM" id="SSF82199">
    <property type="entry name" value="SET domain"/>
    <property type="match status" value="1"/>
</dbReference>
<evidence type="ECO:0000256" key="14">
    <source>
        <dbReference type="ARBA" id="ARBA00093680"/>
    </source>
</evidence>
<keyword evidence="10" id="KW-0539">Nucleus</keyword>
<dbReference type="PANTHER" id="PTHR46165">
    <property type="entry name" value="SET AND MYND DOMAIN-CONTAINING PROTEIN 4"/>
    <property type="match status" value="1"/>
</dbReference>
<name>A0ABM1I9I9_POLDO</name>
<evidence type="ECO:0000259" key="17">
    <source>
        <dbReference type="PROSITE" id="PS50865"/>
    </source>
</evidence>
<dbReference type="SUPFAM" id="SSF144232">
    <property type="entry name" value="HIT/MYND zinc finger-like"/>
    <property type="match status" value="1"/>
</dbReference>
<evidence type="ECO:0000256" key="3">
    <source>
        <dbReference type="ARBA" id="ARBA00022490"/>
    </source>
</evidence>
<evidence type="ECO:0000256" key="7">
    <source>
        <dbReference type="ARBA" id="ARBA00022723"/>
    </source>
</evidence>
<dbReference type="InterPro" id="IPR046341">
    <property type="entry name" value="SET_dom_sf"/>
</dbReference>
<dbReference type="Proteomes" id="UP000694924">
    <property type="component" value="Unplaced"/>
</dbReference>
<dbReference type="Pfam" id="PF00856">
    <property type="entry name" value="SET"/>
    <property type="match status" value="1"/>
</dbReference>
<dbReference type="GeneID" id="107066604"/>
<keyword evidence="9" id="KW-0862">Zinc</keyword>
<evidence type="ECO:0000256" key="10">
    <source>
        <dbReference type="ARBA" id="ARBA00023242"/>
    </source>
</evidence>
<dbReference type="InterPro" id="IPR044421">
    <property type="entry name" value="SMYD4_SET"/>
</dbReference>
<dbReference type="InterPro" id="IPR001214">
    <property type="entry name" value="SET_dom"/>
</dbReference>
<evidence type="ECO:0000256" key="15">
    <source>
        <dbReference type="PROSITE-ProRule" id="PRU00134"/>
    </source>
</evidence>
<evidence type="ECO:0000313" key="18">
    <source>
        <dbReference type="Proteomes" id="UP000694924"/>
    </source>
</evidence>
<comment type="subcellular location">
    <subcellularLocation>
        <location evidence="2">Cytoplasm</location>
    </subcellularLocation>
    <subcellularLocation>
        <location evidence="1">Nucleus</location>
    </subcellularLocation>
</comment>
<evidence type="ECO:0000256" key="4">
    <source>
        <dbReference type="ARBA" id="ARBA00022603"/>
    </source>
</evidence>
<keyword evidence="7" id="KW-0479">Metal-binding</keyword>
<dbReference type="PROSITE" id="PS50280">
    <property type="entry name" value="SET"/>
    <property type="match status" value="1"/>
</dbReference>
<proteinExistence type="predicted"/>
<keyword evidence="3" id="KW-0963">Cytoplasm</keyword>
<keyword evidence="5" id="KW-0808">Transferase</keyword>
<keyword evidence="8 15" id="KW-0863">Zinc-finger</keyword>
<keyword evidence="4" id="KW-0489">Methyltransferase</keyword>
<dbReference type="PROSITE" id="PS50865">
    <property type="entry name" value="ZF_MYND_2"/>
    <property type="match status" value="1"/>
</dbReference>
<evidence type="ECO:0000256" key="12">
    <source>
        <dbReference type="ARBA" id="ARBA00093423"/>
    </source>
</evidence>
<evidence type="ECO:0000313" key="19">
    <source>
        <dbReference type="RefSeq" id="XP_015176876.1"/>
    </source>
</evidence>
<evidence type="ECO:0000256" key="8">
    <source>
        <dbReference type="ARBA" id="ARBA00022771"/>
    </source>
</evidence>
<feature type="domain" description="SET" evidence="16">
    <location>
        <begin position="223"/>
        <end position="527"/>
    </location>
</feature>
<reference evidence="19" key="1">
    <citation type="submission" date="2025-08" db="UniProtKB">
        <authorList>
            <consortium name="RefSeq"/>
        </authorList>
    </citation>
    <scope>IDENTIFICATION</scope>
    <source>
        <tissue evidence="19">Whole body</tissue>
    </source>
</reference>
<comment type="function">
    <text evidence="12">Protein-lysine N-methyltransferase. Monomethylates PRMT5, modulating its transcriptional activity. May also act as a histone methyltransferase. Plays a critical role in cardiac development. Acts as a key epigenetic regulator of gene expression during cardiac development via its dual activities as a methyltransferase and negative regulator of HDAC1.</text>
</comment>
<keyword evidence="18" id="KW-1185">Reference proteome</keyword>
<evidence type="ECO:0000256" key="5">
    <source>
        <dbReference type="ARBA" id="ARBA00022679"/>
    </source>
</evidence>
<sequence>MTMKNNGSIFVDFCRQAYDTVTTEPFMSRFKELSVKGDRQGMVQVIIELPCVLNTKITKSYKGKNDQQAKLLYQKSLNIMKDGEIKAEEESRACSVLTEALFAASACSLVFMNALLERAKYWYKLGAWIKCLKDSECLLALPQSFYDKNVDNKNVYLKHKKECYNFKHECSKKLEITIRRKQKIRGKENAKYCSSAEVITKQTVVSTPTVHGKLNNSLKSCSDAVELRFDNNRGRHLVATRDICAGSVLIVDQPFSSTIDKEALDRNCLHCYSSLKLEDNVRIPCYMCQTVSYCTETCRNESWEMYHKYECAILNLFFEEGFNEGKNKLSHLLLAYRTTLIAALSPNEKKHNNTEKIYKSSSLNTEFFKHHQSKEKNTVISNANKIYDPLDYTTVLQLESHCTNVDPNVNAIRSIEAVFIAKCLIFSFNEIGIDSLDNNKFIALATATLQHLQAINYNAYEIVENVHNEETHVWEPRNVGCAIYTTVSLTNHSCYPNVVRHSYSSGKVVVRTLRCISKGNEILDCYGPQFLSDDKLARREYLWKKYLFMCECDACKYNWRLPLPDMLNFKCKTCSQADYSFMETKNGMHKIKHCPQCNKKLDYQKLKKQLRKSIEKRVNAISKMYQGYYKEALNQLLDHINFVEKFLETPNIESIKTQQCLIQCYNSFGCISTN</sequence>
<evidence type="ECO:0000256" key="9">
    <source>
        <dbReference type="ARBA" id="ARBA00022833"/>
    </source>
</evidence>
<evidence type="ECO:0000259" key="16">
    <source>
        <dbReference type="PROSITE" id="PS50280"/>
    </source>
</evidence>
<accession>A0ABM1I9I9</accession>
<evidence type="ECO:0000256" key="1">
    <source>
        <dbReference type="ARBA" id="ARBA00004123"/>
    </source>
</evidence>
<dbReference type="Gene3D" id="2.170.270.10">
    <property type="entry name" value="SET domain"/>
    <property type="match status" value="1"/>
</dbReference>
<evidence type="ECO:0000256" key="6">
    <source>
        <dbReference type="ARBA" id="ARBA00022691"/>
    </source>
</evidence>
<dbReference type="Gene3D" id="1.25.40.10">
    <property type="entry name" value="Tetratricopeptide repeat domain"/>
    <property type="match status" value="1"/>
</dbReference>
<gene>
    <name evidence="19" type="primary">LOC107066604</name>
</gene>
<evidence type="ECO:0000256" key="11">
    <source>
        <dbReference type="ARBA" id="ARBA00048985"/>
    </source>
</evidence>
<evidence type="ECO:0000256" key="13">
    <source>
        <dbReference type="ARBA" id="ARBA00093635"/>
    </source>
</evidence>
<keyword evidence="6" id="KW-0949">S-adenosyl-L-methionine</keyword>
<dbReference type="PROSITE" id="PS01360">
    <property type="entry name" value="ZF_MYND_1"/>
    <property type="match status" value="1"/>
</dbReference>
<comment type="catalytic activity">
    <reaction evidence="11">
        <text>L-lysyl-[protein] + S-adenosyl-L-methionine = N(6)-methyl-L-lysyl-[protein] + S-adenosyl-L-homocysteine + H(+)</text>
        <dbReference type="Rhea" id="RHEA:51736"/>
        <dbReference type="Rhea" id="RHEA-COMP:9752"/>
        <dbReference type="Rhea" id="RHEA-COMP:13053"/>
        <dbReference type="ChEBI" id="CHEBI:15378"/>
        <dbReference type="ChEBI" id="CHEBI:29969"/>
        <dbReference type="ChEBI" id="CHEBI:57856"/>
        <dbReference type="ChEBI" id="CHEBI:59789"/>
        <dbReference type="ChEBI" id="CHEBI:61929"/>
    </reaction>
</comment>